<proteinExistence type="predicted"/>
<reference evidence="1 2" key="1">
    <citation type="journal article" date="2021" name="Appl. Environ. Microbiol.">
        <title>Genetic linkage and physical mapping for an oyster mushroom Pleurotus cornucopiae and QTL analysis for the trait cap color.</title>
        <authorList>
            <person name="Zhang Y."/>
            <person name="Gao W."/>
            <person name="Sonnenberg A."/>
            <person name="Chen Q."/>
            <person name="Zhang J."/>
            <person name="Huang C."/>
        </authorList>
    </citation>
    <scope>NUCLEOTIDE SEQUENCE [LARGE SCALE GENOMIC DNA]</scope>
    <source>
        <strain evidence="1">CCMSSC00406</strain>
    </source>
</reference>
<evidence type="ECO:0000313" key="2">
    <source>
        <dbReference type="Proteomes" id="UP000824881"/>
    </source>
</evidence>
<dbReference type="Proteomes" id="UP000824881">
    <property type="component" value="Unassembled WGS sequence"/>
</dbReference>
<name>A0ACB7JAM2_PLECO</name>
<organism evidence="1 2">
    <name type="scientific">Pleurotus cornucopiae</name>
    <name type="common">Cornucopia mushroom</name>
    <dbReference type="NCBI Taxonomy" id="5321"/>
    <lineage>
        <taxon>Eukaryota</taxon>
        <taxon>Fungi</taxon>
        <taxon>Dikarya</taxon>
        <taxon>Basidiomycota</taxon>
        <taxon>Agaricomycotina</taxon>
        <taxon>Agaricomycetes</taxon>
        <taxon>Agaricomycetidae</taxon>
        <taxon>Agaricales</taxon>
        <taxon>Pleurotineae</taxon>
        <taxon>Pleurotaceae</taxon>
        <taxon>Pleurotus</taxon>
    </lineage>
</organism>
<dbReference type="EMBL" id="WQMT02000002">
    <property type="protein sequence ID" value="KAG9226938.1"/>
    <property type="molecule type" value="Genomic_DNA"/>
</dbReference>
<protein>
    <submittedName>
        <fullName evidence="1">Uncharacterized protein</fullName>
    </submittedName>
</protein>
<gene>
    <name evidence="1" type="ORF">CCMSSC00406_0003389</name>
</gene>
<accession>A0ACB7JAM2</accession>
<keyword evidence="2" id="KW-1185">Reference proteome</keyword>
<comment type="caution">
    <text evidence="1">The sequence shown here is derived from an EMBL/GenBank/DDBJ whole genome shotgun (WGS) entry which is preliminary data.</text>
</comment>
<sequence length="265" mass="27620">MSTTVTLVEELHREYTLPLPLLLFPICPTDQFFCFSAPGFDARFAGDSASISIRHLDAYASSARMNARLDEATAETHEAWRVAAHAMLHHTLSTHKHVLAGTAKDVPLFVRVPPLYGLRGAGAYAVGTDTTDSTDSTDYTYAVARTANAPGGMGMGMGVGVGVGGSGTRTRTIRAGSVGYSISARPLYHTHATPISTSIPIPIPSPISLPLPLPLAIPIPIPVPARKATLVATATAIMPSMPSILAVLAGAAAVPLEADLDVAAF</sequence>
<evidence type="ECO:0000313" key="1">
    <source>
        <dbReference type="EMBL" id="KAG9226938.1"/>
    </source>
</evidence>